<dbReference type="PANTHER" id="PTHR11820">
    <property type="entry name" value="ACYLPYRUVASE"/>
    <property type="match status" value="1"/>
</dbReference>
<protein>
    <submittedName>
        <fullName evidence="3">2-keto-4-pentenoate hydratase/2-oxohepta-3-ene-1,7-dioic acid hydratase (Catechol pathway)</fullName>
    </submittedName>
</protein>
<keyword evidence="4" id="KW-1185">Reference proteome</keyword>
<dbReference type="Proteomes" id="UP000198854">
    <property type="component" value="Unassembled WGS sequence"/>
</dbReference>
<evidence type="ECO:0000313" key="4">
    <source>
        <dbReference type="Proteomes" id="UP000198854"/>
    </source>
</evidence>
<accession>A0A1G8ADH1</accession>
<keyword evidence="1" id="KW-0479">Metal-binding</keyword>
<dbReference type="GO" id="GO:0018773">
    <property type="term" value="F:acetylpyruvate hydrolase activity"/>
    <property type="evidence" value="ECO:0007669"/>
    <property type="project" value="TreeGrafter"/>
</dbReference>
<organism evidence="3 4">
    <name type="scientific">Vibrio xiamenensis</name>
    <dbReference type="NCBI Taxonomy" id="861298"/>
    <lineage>
        <taxon>Bacteria</taxon>
        <taxon>Pseudomonadati</taxon>
        <taxon>Pseudomonadota</taxon>
        <taxon>Gammaproteobacteria</taxon>
        <taxon>Vibrionales</taxon>
        <taxon>Vibrionaceae</taxon>
        <taxon>Vibrio</taxon>
    </lineage>
</organism>
<dbReference type="SUPFAM" id="SSF56529">
    <property type="entry name" value="FAH"/>
    <property type="match status" value="1"/>
</dbReference>
<dbReference type="InterPro" id="IPR036663">
    <property type="entry name" value="Fumarylacetoacetase_C_sf"/>
</dbReference>
<evidence type="ECO:0000259" key="2">
    <source>
        <dbReference type="Pfam" id="PF01557"/>
    </source>
</evidence>
<dbReference type="EMBL" id="FNDD01000010">
    <property type="protein sequence ID" value="SDH18949.1"/>
    <property type="molecule type" value="Genomic_DNA"/>
</dbReference>
<dbReference type="PANTHER" id="PTHR11820:SF7">
    <property type="entry name" value="ACYLPYRUVASE FAHD1, MITOCHONDRIAL"/>
    <property type="match status" value="1"/>
</dbReference>
<feature type="domain" description="Fumarylacetoacetase-like C-terminal" evidence="2">
    <location>
        <begin position="16"/>
        <end position="194"/>
    </location>
</feature>
<reference evidence="4" key="1">
    <citation type="submission" date="2016-10" db="EMBL/GenBank/DDBJ databases">
        <authorList>
            <person name="Varghese N."/>
            <person name="Submissions S."/>
        </authorList>
    </citation>
    <scope>NUCLEOTIDE SEQUENCE [LARGE SCALE GENOMIC DNA]</scope>
    <source>
        <strain evidence="4">CGMCC 1.10228</strain>
    </source>
</reference>
<dbReference type="GO" id="GO:0046872">
    <property type="term" value="F:metal ion binding"/>
    <property type="evidence" value="ECO:0007669"/>
    <property type="project" value="UniProtKB-KW"/>
</dbReference>
<dbReference type="InterPro" id="IPR011234">
    <property type="entry name" value="Fumarylacetoacetase-like_C"/>
</dbReference>
<dbReference type="AlphaFoldDB" id="A0A1G8ADH1"/>
<proteinExistence type="predicted"/>
<dbReference type="STRING" id="861298.SAMN04488136_11062"/>
<dbReference type="Gene3D" id="3.90.850.10">
    <property type="entry name" value="Fumarylacetoacetase-like, C-terminal domain"/>
    <property type="match status" value="1"/>
</dbReference>
<sequence>MMYTVRVGEKNIKPTKVVCVGRNYLEHIQELNNAIPENMVVFNKPTTSISHQLIASNKESIHYECEICFVVKKGQLDAVGVGLDLTKRHVQSDLKANGLPWERAKAFDGSAVLSRFVSLKGVNIDELQMELYINCVRVQHGEVRQMMYQPQTILQEIKTYTTLCDGDVIMTGTPKGVGEVHQGDAFLARLKVGDYTLIEVEWVAN</sequence>
<evidence type="ECO:0000313" key="3">
    <source>
        <dbReference type="EMBL" id="SDH18949.1"/>
    </source>
</evidence>
<gene>
    <name evidence="3" type="ORF">SAMN04488136_11062</name>
</gene>
<dbReference type="Pfam" id="PF01557">
    <property type="entry name" value="FAA_hydrolase"/>
    <property type="match status" value="1"/>
</dbReference>
<name>A0A1G8ADH1_9VIBR</name>
<evidence type="ECO:0000256" key="1">
    <source>
        <dbReference type="ARBA" id="ARBA00022723"/>
    </source>
</evidence>